<dbReference type="KEGG" id="vg:56166529"/>
<evidence type="ECO:0000313" key="3">
    <source>
        <dbReference type="Proteomes" id="UP000509521"/>
    </source>
</evidence>
<proteinExistence type="predicted"/>
<sequence>MINMSTLYSIQGKYQQLLNLAEQLDPELLKDTLESIDDELETKAENVAFVIKELEGQSLVLETETKRLAERKNTINNNVKRLKQSLFDAMITAKKQKIKTNLFTLDIRKNPPSVIVEDESKLLNYLIEQPKKLDKTKLGDDLKKGIEVPGAKIIQTERLQIR</sequence>
<organism evidence="2 3">
    <name type="scientific">Listeria phage LP-HM00113468</name>
    <dbReference type="NCBI Taxonomy" id="2744802"/>
    <lineage>
        <taxon>Viruses</taxon>
        <taxon>Duplodnaviria</taxon>
        <taxon>Heunggongvirae</taxon>
        <taxon>Uroviricota</taxon>
        <taxon>Caudoviricetes</taxon>
        <taxon>Trabyvirinae</taxon>
        <taxon>Slepowronvirus</taxon>
        <taxon>Slepowronvirus LPHM00113468</taxon>
    </lineage>
</organism>
<reference evidence="2 3" key="1">
    <citation type="submission" date="2020-05" db="EMBL/GenBank/DDBJ databases">
        <title>Complete Genome Sequence of L. monocytogenes Strain HM00113468 and its Novel Siphoviridae Phage.</title>
        <authorList>
            <person name="Allam M."/>
        </authorList>
    </citation>
    <scope>NUCLEOTIDE SEQUENCE [LARGE SCALE GENOMIC DNA]</scope>
</reference>
<dbReference type="RefSeq" id="YP_009907749.1">
    <property type="nucleotide sequence ID" value="NC_049900.1"/>
</dbReference>
<protein>
    <recommendedName>
        <fullName evidence="4">Siphovirus Gp157 family protein</fullName>
    </recommendedName>
</protein>
<keyword evidence="3" id="KW-1185">Reference proteome</keyword>
<feature type="coiled-coil region" evidence="1">
    <location>
        <begin position="51"/>
        <end position="85"/>
    </location>
</feature>
<evidence type="ECO:0000256" key="1">
    <source>
        <dbReference type="SAM" id="Coils"/>
    </source>
</evidence>
<keyword evidence="1" id="KW-0175">Coiled coil</keyword>
<name>A0A7D5BGH7_9CAUD</name>
<accession>A0A7D5BGH7</accession>
<dbReference type="SUPFAM" id="SSF161266">
    <property type="entry name" value="Gam-like"/>
    <property type="match status" value="1"/>
</dbReference>
<dbReference type="EMBL" id="MT500540">
    <property type="protein sequence ID" value="QKW95437.1"/>
    <property type="molecule type" value="Genomic_DNA"/>
</dbReference>
<dbReference type="Pfam" id="PF05565">
    <property type="entry name" value="Sipho_Gp157"/>
    <property type="match status" value="1"/>
</dbReference>
<evidence type="ECO:0008006" key="4">
    <source>
        <dbReference type="Google" id="ProtNLM"/>
    </source>
</evidence>
<dbReference type="Proteomes" id="UP000509521">
    <property type="component" value="Segment"/>
</dbReference>
<evidence type="ECO:0000313" key="2">
    <source>
        <dbReference type="EMBL" id="QKW95437.1"/>
    </source>
</evidence>
<dbReference type="InterPro" id="IPR008840">
    <property type="entry name" value="Sipho_Gp157"/>
</dbReference>
<dbReference type="GeneID" id="56166529"/>